<feature type="domain" description="Cysteine-rich transmembrane" evidence="8">
    <location>
        <begin position="11"/>
        <end position="43"/>
    </location>
</feature>
<comment type="caution">
    <text evidence="9">The sequence shown here is derived from an EMBL/GenBank/DDBJ whole genome shotgun (WGS) entry which is preliminary data.</text>
</comment>
<proteinExistence type="inferred from homology"/>
<evidence type="ECO:0000256" key="2">
    <source>
        <dbReference type="ARBA" id="ARBA00009444"/>
    </source>
</evidence>
<reference evidence="10" key="2">
    <citation type="submission" date="2021-01" db="EMBL/GenBank/DDBJ databases">
        <authorList>
            <person name="Lovell J.T."/>
            <person name="Bentley N."/>
            <person name="Bhattarai G."/>
            <person name="Jenkins J.W."/>
            <person name="Sreedasyam A."/>
            <person name="Alarcon Y."/>
            <person name="Bock C."/>
            <person name="Boston L."/>
            <person name="Carlson J."/>
            <person name="Cervantes K."/>
            <person name="Clermont K."/>
            <person name="Krom N."/>
            <person name="Kubenka K."/>
            <person name="Mamidi S."/>
            <person name="Mattison C."/>
            <person name="Monteros M."/>
            <person name="Pisani C."/>
            <person name="Plott C."/>
            <person name="Rajasekar S."/>
            <person name="Rhein H.S."/>
            <person name="Rohla C."/>
            <person name="Song M."/>
            <person name="Hilaire R.S."/>
            <person name="Shu S."/>
            <person name="Wells L."/>
            <person name="Wang X."/>
            <person name="Webber J."/>
            <person name="Heerema R.J."/>
            <person name="Klein P."/>
            <person name="Conner P."/>
            <person name="Grauke L."/>
            <person name="Grimwood J."/>
            <person name="Schmutz J."/>
            <person name="Randall J.J."/>
        </authorList>
    </citation>
    <scope>NUCLEOTIDE SEQUENCE</scope>
    <source>
        <tissue evidence="10">Leaf</tissue>
    </source>
</reference>
<accession>A0A8T1RFA1</accession>
<comment type="subcellular location">
    <subcellularLocation>
        <location evidence="1">Cell membrane</location>
        <topology evidence="1">Single-pass membrane protein</topology>
    </subcellularLocation>
</comment>
<dbReference type="PANTHER" id="PTHR35470">
    <property type="entry name" value="CADMIUM TOLERANT 3"/>
    <property type="match status" value="1"/>
</dbReference>
<dbReference type="GO" id="GO:0046872">
    <property type="term" value="F:metal ion binding"/>
    <property type="evidence" value="ECO:0007669"/>
    <property type="project" value="UniProtKB-KW"/>
</dbReference>
<evidence type="ECO:0000256" key="5">
    <source>
        <dbReference type="ARBA" id="ARBA00022989"/>
    </source>
</evidence>
<dbReference type="EMBL" id="CM031826">
    <property type="protein sequence ID" value="KAG6727969.1"/>
    <property type="molecule type" value="Genomic_DNA"/>
</dbReference>
<dbReference type="Pfam" id="PF12734">
    <property type="entry name" value="CYSTM"/>
    <property type="match status" value="1"/>
</dbReference>
<comment type="similarity">
    <text evidence="2">Belongs to the CYSTM1 family.</text>
</comment>
<keyword evidence="4" id="KW-0479">Metal-binding</keyword>
<evidence type="ECO:0000256" key="7">
    <source>
        <dbReference type="ARBA" id="ARBA00023136"/>
    </source>
</evidence>
<evidence type="ECO:0000313" key="11">
    <source>
        <dbReference type="Proteomes" id="UP000811609"/>
    </source>
</evidence>
<keyword evidence="11" id="KW-1185">Reference proteome</keyword>
<evidence type="ECO:0000256" key="1">
    <source>
        <dbReference type="ARBA" id="ARBA00004162"/>
    </source>
</evidence>
<dbReference type="GO" id="GO:0010038">
    <property type="term" value="P:response to metal ion"/>
    <property type="evidence" value="ECO:0007669"/>
    <property type="project" value="UniProtKB-ARBA"/>
</dbReference>
<evidence type="ECO:0000256" key="4">
    <source>
        <dbReference type="ARBA" id="ARBA00022723"/>
    </source>
</evidence>
<dbReference type="InterPro" id="IPR028144">
    <property type="entry name" value="CYSTM_dom"/>
</dbReference>
<keyword evidence="7" id="KW-0472">Membrane</keyword>
<gene>
    <name evidence="9" type="ORF">CIPAW_02G152700</name>
    <name evidence="10" type="ORF">I3842_02G149800</name>
</gene>
<dbReference type="Proteomes" id="UP000811609">
    <property type="component" value="Chromosome 2"/>
</dbReference>
<keyword evidence="6" id="KW-0346">Stress response</keyword>
<dbReference type="AlphaFoldDB" id="A0A8T1RFA1"/>
<evidence type="ECO:0000259" key="8">
    <source>
        <dbReference type="Pfam" id="PF12734"/>
    </source>
</evidence>
<dbReference type="GO" id="GO:0005886">
    <property type="term" value="C:plasma membrane"/>
    <property type="evidence" value="ECO:0007669"/>
    <property type="project" value="UniProtKB-SubCell"/>
</dbReference>
<organism evidence="9 11">
    <name type="scientific">Carya illinoinensis</name>
    <name type="common">Pecan</name>
    <dbReference type="NCBI Taxonomy" id="32201"/>
    <lineage>
        <taxon>Eukaryota</taxon>
        <taxon>Viridiplantae</taxon>
        <taxon>Streptophyta</taxon>
        <taxon>Embryophyta</taxon>
        <taxon>Tracheophyta</taxon>
        <taxon>Spermatophyta</taxon>
        <taxon>Magnoliopsida</taxon>
        <taxon>eudicotyledons</taxon>
        <taxon>Gunneridae</taxon>
        <taxon>Pentapetalae</taxon>
        <taxon>rosids</taxon>
        <taxon>fabids</taxon>
        <taxon>Fagales</taxon>
        <taxon>Juglandaceae</taxon>
        <taxon>Carya</taxon>
    </lineage>
</organism>
<sequence>MQGVPPPQNMSYYDHVQKRREEKGCLYACLFAFCCCFCCNELCECCLEGICCCCS</sequence>
<evidence type="ECO:0000256" key="3">
    <source>
        <dbReference type="ARBA" id="ARBA00022692"/>
    </source>
</evidence>
<protein>
    <recommendedName>
        <fullName evidence="8">Cysteine-rich transmembrane domain-containing protein</fullName>
    </recommendedName>
</protein>
<evidence type="ECO:0000313" key="10">
    <source>
        <dbReference type="EMBL" id="KAG6727969.1"/>
    </source>
</evidence>
<dbReference type="InterPro" id="IPR051671">
    <property type="entry name" value="CYSTM1_HM_Tolerance"/>
</dbReference>
<keyword evidence="3" id="KW-0812">Transmembrane</keyword>
<evidence type="ECO:0000313" key="9">
    <source>
        <dbReference type="EMBL" id="KAG6665315.1"/>
    </source>
</evidence>
<evidence type="ECO:0000256" key="6">
    <source>
        <dbReference type="ARBA" id="ARBA00023016"/>
    </source>
</evidence>
<dbReference type="PANTHER" id="PTHR35470:SF6">
    <property type="entry name" value="PROTEIN CYSTEINE-RICH TRANSMEMBRANE MODULE 2"/>
    <property type="match status" value="1"/>
</dbReference>
<name>A0A8T1RFA1_CARIL</name>
<dbReference type="Proteomes" id="UP000811246">
    <property type="component" value="Chromosome 2"/>
</dbReference>
<keyword evidence="5" id="KW-1133">Transmembrane helix</keyword>
<reference evidence="9" key="1">
    <citation type="submission" date="2020-12" db="EMBL/GenBank/DDBJ databases">
        <title>WGS assembly of Carya illinoinensis cv. Pawnee.</title>
        <authorList>
            <person name="Platts A."/>
            <person name="Shu S."/>
            <person name="Wright S."/>
            <person name="Barry K."/>
            <person name="Edger P."/>
            <person name="Pires J.C."/>
            <person name="Schmutz J."/>
        </authorList>
    </citation>
    <scope>NUCLEOTIDE SEQUENCE</scope>
    <source>
        <tissue evidence="9">Leaf</tissue>
    </source>
</reference>
<dbReference type="EMBL" id="CM031810">
    <property type="protein sequence ID" value="KAG6665315.1"/>
    <property type="molecule type" value="Genomic_DNA"/>
</dbReference>